<feature type="region of interest" description="Disordered" evidence="2">
    <location>
        <begin position="1"/>
        <end position="25"/>
    </location>
</feature>
<dbReference type="EMBL" id="MU001695">
    <property type="protein sequence ID" value="KAF2453846.1"/>
    <property type="molecule type" value="Genomic_DNA"/>
</dbReference>
<proteinExistence type="predicted"/>
<dbReference type="Proteomes" id="UP000799766">
    <property type="component" value="Unassembled WGS sequence"/>
</dbReference>
<keyword evidence="1" id="KW-0175">Coiled coil</keyword>
<evidence type="ECO:0000256" key="1">
    <source>
        <dbReference type="SAM" id="Coils"/>
    </source>
</evidence>
<sequence>MGGTIQNPITSKNPRRAKRTVTSSLRPRKRSRTYLSLDQKEQSLTTTNLSSLERSDLTLTHWPCQSCTCPQGAFCYPVDKCIRCGHTMDDHEDVHHRWNPDCDFVCERSNLVHSILQLVRNTRVVVIRATPQVGKTTLLRLLGRHILYKEQELEPVFIEWKHRGMRDGLPYKQYLEQKRSRWQEDNAKYRPHNPKATTVYLIDEAQDSYEEEQLWTRTLKSYNTRQQSMFVLVCIYGGAGVTTRHEPNIESQALLVDRLQRVELRQSIFGCPYMLFKPQETAETVQKWAIVNKLQLKAGVSEVRVAYRRLFPGPEPGTDLQRTSLQQICLNAIERFSPSVLQRRNSQGIPETAFQDELYCCLNYELQSLPILSEYSHTKDGRIDFYVFDKKWGIEVLQSRSKADITEHIRQFQTGGKYQEWNILDDYIILNFCSKSVLQEIEIEDVSIQPRFLQIAIDLEECIAEVYTYNKQLRATLDLGEGRQRYYANDFDLSENSDTTQILQDRVTQAEREKEDMMRRIAELERLVNKDNTGLR</sequence>
<evidence type="ECO:0000313" key="3">
    <source>
        <dbReference type="EMBL" id="KAF2453846.1"/>
    </source>
</evidence>
<dbReference type="AlphaFoldDB" id="A0A6A6NQ30"/>
<name>A0A6A6NQ30_9PEZI</name>
<feature type="coiled-coil region" evidence="1">
    <location>
        <begin position="500"/>
        <end position="527"/>
    </location>
</feature>
<protein>
    <submittedName>
        <fullName evidence="3">Uncharacterized protein</fullName>
    </submittedName>
</protein>
<organism evidence="3 4">
    <name type="scientific">Lineolata rhizophorae</name>
    <dbReference type="NCBI Taxonomy" id="578093"/>
    <lineage>
        <taxon>Eukaryota</taxon>
        <taxon>Fungi</taxon>
        <taxon>Dikarya</taxon>
        <taxon>Ascomycota</taxon>
        <taxon>Pezizomycotina</taxon>
        <taxon>Dothideomycetes</taxon>
        <taxon>Dothideomycetes incertae sedis</taxon>
        <taxon>Lineolatales</taxon>
        <taxon>Lineolataceae</taxon>
        <taxon>Lineolata</taxon>
    </lineage>
</organism>
<dbReference type="InterPro" id="IPR027417">
    <property type="entry name" value="P-loop_NTPase"/>
</dbReference>
<dbReference type="OrthoDB" id="2364732at2759"/>
<accession>A0A6A6NQ30</accession>
<dbReference type="SUPFAM" id="SSF52540">
    <property type="entry name" value="P-loop containing nucleoside triphosphate hydrolases"/>
    <property type="match status" value="1"/>
</dbReference>
<evidence type="ECO:0000313" key="4">
    <source>
        <dbReference type="Proteomes" id="UP000799766"/>
    </source>
</evidence>
<evidence type="ECO:0000256" key="2">
    <source>
        <dbReference type="SAM" id="MobiDB-lite"/>
    </source>
</evidence>
<reference evidence="3" key="1">
    <citation type="journal article" date="2020" name="Stud. Mycol.">
        <title>101 Dothideomycetes genomes: a test case for predicting lifestyles and emergence of pathogens.</title>
        <authorList>
            <person name="Haridas S."/>
            <person name="Albert R."/>
            <person name="Binder M."/>
            <person name="Bloem J."/>
            <person name="Labutti K."/>
            <person name="Salamov A."/>
            <person name="Andreopoulos B."/>
            <person name="Baker S."/>
            <person name="Barry K."/>
            <person name="Bills G."/>
            <person name="Bluhm B."/>
            <person name="Cannon C."/>
            <person name="Castanera R."/>
            <person name="Culley D."/>
            <person name="Daum C."/>
            <person name="Ezra D."/>
            <person name="Gonzalez J."/>
            <person name="Henrissat B."/>
            <person name="Kuo A."/>
            <person name="Liang C."/>
            <person name="Lipzen A."/>
            <person name="Lutzoni F."/>
            <person name="Magnuson J."/>
            <person name="Mondo S."/>
            <person name="Nolan M."/>
            <person name="Ohm R."/>
            <person name="Pangilinan J."/>
            <person name="Park H.-J."/>
            <person name="Ramirez L."/>
            <person name="Alfaro M."/>
            <person name="Sun H."/>
            <person name="Tritt A."/>
            <person name="Yoshinaga Y."/>
            <person name="Zwiers L.-H."/>
            <person name="Turgeon B."/>
            <person name="Goodwin S."/>
            <person name="Spatafora J."/>
            <person name="Crous P."/>
            <person name="Grigoriev I."/>
        </authorList>
    </citation>
    <scope>NUCLEOTIDE SEQUENCE</scope>
    <source>
        <strain evidence="3">ATCC 16933</strain>
    </source>
</reference>
<feature type="compositionally biased region" description="Polar residues" evidence="2">
    <location>
        <begin position="1"/>
        <end position="12"/>
    </location>
</feature>
<keyword evidence="4" id="KW-1185">Reference proteome</keyword>
<gene>
    <name evidence="3" type="ORF">BDY21DRAFT_327253</name>
</gene>